<gene>
    <name evidence="1" type="ORF">VCHENC02_0996</name>
</gene>
<accession>A0A454D4E1</accession>
<name>A0A454D4E1_VIBHA</name>
<organism evidence="1 2">
    <name type="scientific">Vibrio harveyi</name>
    <name type="common">Beneckea harveyi</name>
    <dbReference type="NCBI Taxonomy" id="669"/>
    <lineage>
        <taxon>Bacteria</taxon>
        <taxon>Pseudomonadati</taxon>
        <taxon>Pseudomonadota</taxon>
        <taxon>Gammaproteobacteria</taxon>
        <taxon>Vibrionales</taxon>
        <taxon>Vibrionaceae</taxon>
        <taxon>Vibrio</taxon>
    </lineage>
</organism>
<reference evidence="1 2" key="1">
    <citation type="submission" date="2012-10" db="EMBL/GenBank/DDBJ databases">
        <title>Genome sequence of Vibrio Cholerae HENC-02.</title>
        <authorList>
            <person name="Eppinger M."/>
            <person name="Hasan N.A."/>
            <person name="Sengamalay N."/>
            <person name="Hine E."/>
            <person name="Su Q."/>
            <person name="Daugherty S.C."/>
            <person name="Young S."/>
            <person name="Sadzewicz L."/>
            <person name="Tallon L."/>
            <person name="Cebula T.A."/>
            <person name="Ravel J."/>
            <person name="Colwell R.R."/>
        </authorList>
    </citation>
    <scope>NUCLEOTIDE SEQUENCE [LARGE SCALE GENOMIC DNA]</scope>
    <source>
        <strain evidence="1 2">HENC-02</strain>
    </source>
</reference>
<sequence length="21" mass="2303">MSGVFLSSDPNLAYFIATKLQ</sequence>
<dbReference type="AlphaFoldDB" id="A0A454D4E1"/>
<dbReference type="Proteomes" id="UP000008367">
    <property type="component" value="Unassembled WGS sequence"/>
</dbReference>
<dbReference type="EMBL" id="AJSR01000215">
    <property type="protein sequence ID" value="EKM33567.1"/>
    <property type="molecule type" value="Genomic_DNA"/>
</dbReference>
<feature type="non-terminal residue" evidence="1">
    <location>
        <position position="21"/>
    </location>
</feature>
<proteinExistence type="predicted"/>
<evidence type="ECO:0000313" key="1">
    <source>
        <dbReference type="EMBL" id="EKM33567.1"/>
    </source>
</evidence>
<protein>
    <submittedName>
        <fullName evidence="1">Uncharacterized protein</fullName>
    </submittedName>
</protein>
<comment type="caution">
    <text evidence="1">The sequence shown here is derived from an EMBL/GenBank/DDBJ whole genome shotgun (WGS) entry which is preliminary data.</text>
</comment>
<evidence type="ECO:0000313" key="2">
    <source>
        <dbReference type="Proteomes" id="UP000008367"/>
    </source>
</evidence>